<feature type="compositionally biased region" description="Basic and acidic residues" evidence="1">
    <location>
        <begin position="62"/>
        <end position="71"/>
    </location>
</feature>
<evidence type="ECO:0000313" key="3">
    <source>
        <dbReference type="Proteomes" id="UP000727407"/>
    </source>
</evidence>
<accession>A0A8J4TK37</accession>
<name>A0A8J4TK37_CLAMG</name>
<dbReference type="EMBL" id="QNUK01000532">
    <property type="protein sequence ID" value="KAF5892009.1"/>
    <property type="molecule type" value="Genomic_DNA"/>
</dbReference>
<protein>
    <submittedName>
        <fullName evidence="2">DNA topoisomerase 1</fullName>
    </submittedName>
</protein>
<evidence type="ECO:0000256" key="1">
    <source>
        <dbReference type="SAM" id="MobiDB-lite"/>
    </source>
</evidence>
<comment type="caution">
    <text evidence="2">The sequence shown here is derived from an EMBL/GenBank/DDBJ whole genome shotgun (WGS) entry which is preliminary data.</text>
</comment>
<organism evidence="2 3">
    <name type="scientific">Clarias magur</name>
    <name type="common">Asian catfish</name>
    <name type="synonym">Macropteronotus magur</name>
    <dbReference type="NCBI Taxonomy" id="1594786"/>
    <lineage>
        <taxon>Eukaryota</taxon>
        <taxon>Metazoa</taxon>
        <taxon>Chordata</taxon>
        <taxon>Craniata</taxon>
        <taxon>Vertebrata</taxon>
        <taxon>Euteleostomi</taxon>
        <taxon>Actinopterygii</taxon>
        <taxon>Neopterygii</taxon>
        <taxon>Teleostei</taxon>
        <taxon>Ostariophysi</taxon>
        <taxon>Siluriformes</taxon>
        <taxon>Clariidae</taxon>
        <taxon>Clarias</taxon>
    </lineage>
</organism>
<dbReference type="AlphaFoldDB" id="A0A8J4TK37"/>
<gene>
    <name evidence="2" type="primary">topA</name>
    <name evidence="2" type="ORF">DAT39_018278</name>
</gene>
<keyword evidence="3" id="KW-1185">Reference proteome</keyword>
<dbReference type="Proteomes" id="UP000727407">
    <property type="component" value="Unassembled WGS sequence"/>
</dbReference>
<feature type="region of interest" description="Disordered" evidence="1">
    <location>
        <begin position="1"/>
        <end position="43"/>
    </location>
</feature>
<feature type="compositionally biased region" description="Basic and acidic residues" evidence="1">
    <location>
        <begin position="1"/>
        <end position="14"/>
    </location>
</feature>
<proteinExistence type="predicted"/>
<evidence type="ECO:0000313" key="2">
    <source>
        <dbReference type="EMBL" id="KAF5892009.1"/>
    </source>
</evidence>
<reference evidence="2" key="1">
    <citation type="submission" date="2020-07" db="EMBL/GenBank/DDBJ databases">
        <title>Clarias magur genome sequencing, assembly and annotation.</title>
        <authorList>
            <person name="Kushwaha B."/>
            <person name="Kumar R."/>
            <person name="Das P."/>
            <person name="Joshi C.G."/>
            <person name="Kumar D."/>
            <person name="Nagpure N.S."/>
            <person name="Pandey M."/>
            <person name="Agarwal S."/>
            <person name="Srivastava S."/>
            <person name="Singh M."/>
            <person name="Sahoo L."/>
            <person name="Jayasankar P."/>
            <person name="Meher P.K."/>
            <person name="Koringa P.G."/>
            <person name="Iquebal M.A."/>
            <person name="Das S.P."/>
            <person name="Bit A."/>
            <person name="Patnaik S."/>
            <person name="Patel N."/>
            <person name="Shah T.M."/>
            <person name="Hinsu A."/>
            <person name="Jena J.K."/>
        </authorList>
    </citation>
    <scope>NUCLEOTIDE SEQUENCE</scope>
    <source>
        <strain evidence="2">CIFAMagur01</strain>
        <tissue evidence="2">Testis</tissue>
    </source>
</reference>
<feature type="region of interest" description="Disordered" evidence="1">
    <location>
        <begin position="62"/>
        <end position="85"/>
    </location>
</feature>
<sequence>MELRRTEERQRDADFAADPQNVFHVPEAGGKPRGGLISHRAPGSRSCRVKWGFMRRGTEHTLGEPHALAEKDDNDINENEWKLQK</sequence>